<dbReference type="Pfam" id="PF20050">
    <property type="entry name" value="DUF6452"/>
    <property type="match status" value="1"/>
</dbReference>
<organism evidence="1 2">
    <name type="scientific">Capnocytophaga stomatis</name>
    <dbReference type="NCBI Taxonomy" id="1848904"/>
    <lineage>
        <taxon>Bacteria</taxon>
        <taxon>Pseudomonadati</taxon>
        <taxon>Bacteroidota</taxon>
        <taxon>Flavobacteriia</taxon>
        <taxon>Flavobacteriales</taxon>
        <taxon>Flavobacteriaceae</taxon>
        <taxon>Capnocytophaga</taxon>
    </lineage>
</organism>
<reference evidence="2" key="1">
    <citation type="submission" date="2017-06" db="EMBL/GenBank/DDBJ databases">
        <title>Capnocytophaga spp. assemblies.</title>
        <authorList>
            <person name="Gulvik C.A."/>
        </authorList>
    </citation>
    <scope>NUCLEOTIDE SEQUENCE [LARGE SCALE GENOMIC DNA]</scope>
    <source>
        <strain evidence="2">H2177</strain>
    </source>
</reference>
<sequence>MRIFKRFILPVVLPILVLMVFWACESDDLCDRPVNTPRLVVRFHDVNDASSVKPVNNMIVYGKDSNLILTNATTDSIVLPLKIEALSTTFVMVSDAVYDTTSSTITSGNVATVTFTYGVEEEFVSKACGFRVVYNTLKASVESSDDSWIKSVNVKNTNVRNESSAQIHLYH</sequence>
<dbReference type="OrthoDB" id="663527at2"/>
<gene>
    <name evidence="1" type="ORF">CGC58_03730</name>
</gene>
<evidence type="ECO:0000313" key="2">
    <source>
        <dbReference type="Proteomes" id="UP000217348"/>
    </source>
</evidence>
<name>A0A250FUR2_9FLAO</name>
<dbReference type="KEGG" id="csto:CGC58_03730"/>
<protein>
    <submittedName>
        <fullName evidence="1">Uncharacterized protein</fullName>
    </submittedName>
</protein>
<dbReference type="AlphaFoldDB" id="A0A250FUR2"/>
<dbReference type="RefSeq" id="WP_095895176.1">
    <property type="nucleotide sequence ID" value="NZ_CP022387.1"/>
</dbReference>
<dbReference type="InterPro" id="IPR045607">
    <property type="entry name" value="DUF6452"/>
</dbReference>
<evidence type="ECO:0000313" key="1">
    <source>
        <dbReference type="EMBL" id="ATA88909.1"/>
    </source>
</evidence>
<proteinExistence type="predicted"/>
<accession>A0A250FUR2</accession>
<dbReference type="Proteomes" id="UP000217348">
    <property type="component" value="Chromosome"/>
</dbReference>
<dbReference type="EMBL" id="CP022387">
    <property type="protein sequence ID" value="ATA88909.1"/>
    <property type="molecule type" value="Genomic_DNA"/>
</dbReference>